<gene>
    <name evidence="3" type="ORF">ACFS29_02515</name>
</gene>
<name>A0ABW5ZRG8_9FLAO</name>
<evidence type="ECO:0000259" key="2">
    <source>
        <dbReference type="Pfam" id="PF03190"/>
    </source>
</evidence>
<keyword evidence="4" id="KW-1185">Reference proteome</keyword>
<dbReference type="Gene3D" id="1.50.10.10">
    <property type="match status" value="1"/>
</dbReference>
<dbReference type="EMBL" id="JBHUOS010000001">
    <property type="protein sequence ID" value="MFD2914496.1"/>
    <property type="molecule type" value="Genomic_DNA"/>
</dbReference>
<dbReference type="PANTHER" id="PTHR42899:SF1">
    <property type="entry name" value="SPERMATOGENESIS-ASSOCIATED PROTEIN 20"/>
    <property type="match status" value="1"/>
</dbReference>
<dbReference type="Gene3D" id="3.40.30.10">
    <property type="entry name" value="Glutaredoxin"/>
    <property type="match status" value="1"/>
</dbReference>
<dbReference type="Gene3D" id="1.50.10.20">
    <property type="match status" value="1"/>
</dbReference>
<evidence type="ECO:0000313" key="4">
    <source>
        <dbReference type="Proteomes" id="UP001597548"/>
    </source>
</evidence>
<accession>A0ABW5ZRG8</accession>
<feature type="compositionally biased region" description="Polar residues" evidence="1">
    <location>
        <begin position="1"/>
        <end position="18"/>
    </location>
</feature>
<evidence type="ECO:0000256" key="1">
    <source>
        <dbReference type="SAM" id="MobiDB-lite"/>
    </source>
</evidence>
<comment type="caution">
    <text evidence="3">The sequence shown here is derived from an EMBL/GenBank/DDBJ whole genome shotgun (WGS) entry which is preliminary data.</text>
</comment>
<dbReference type="InterPro" id="IPR036249">
    <property type="entry name" value="Thioredoxin-like_sf"/>
</dbReference>
<protein>
    <submittedName>
        <fullName evidence="3">Thioredoxin domain-containing protein</fullName>
    </submittedName>
</protein>
<dbReference type="InterPro" id="IPR008928">
    <property type="entry name" value="6-hairpin_glycosidase_sf"/>
</dbReference>
<dbReference type="PANTHER" id="PTHR42899">
    <property type="entry name" value="SPERMATOGENESIS-ASSOCIATED PROTEIN 20"/>
    <property type="match status" value="1"/>
</dbReference>
<dbReference type="InterPro" id="IPR005198">
    <property type="entry name" value="Glyco_hydro_76"/>
</dbReference>
<dbReference type="InterPro" id="IPR012341">
    <property type="entry name" value="6hp_glycosidase-like_sf"/>
</dbReference>
<dbReference type="PIRSF" id="PIRSF006402">
    <property type="entry name" value="UCP006402_thioredoxin"/>
    <property type="match status" value="1"/>
</dbReference>
<evidence type="ECO:0000313" key="3">
    <source>
        <dbReference type="EMBL" id="MFD2914496.1"/>
    </source>
</evidence>
<dbReference type="SUPFAM" id="SSF52833">
    <property type="entry name" value="Thioredoxin-like"/>
    <property type="match status" value="1"/>
</dbReference>
<dbReference type="Proteomes" id="UP001597548">
    <property type="component" value="Unassembled WGS sequence"/>
</dbReference>
<dbReference type="RefSeq" id="WP_241738304.1">
    <property type="nucleotide sequence ID" value="NZ_JADILU010000003.1"/>
</dbReference>
<reference evidence="4" key="1">
    <citation type="journal article" date="2019" name="Int. J. Syst. Evol. Microbiol.">
        <title>The Global Catalogue of Microorganisms (GCM) 10K type strain sequencing project: providing services to taxonomists for standard genome sequencing and annotation.</title>
        <authorList>
            <consortium name="The Broad Institute Genomics Platform"/>
            <consortium name="The Broad Institute Genome Sequencing Center for Infectious Disease"/>
            <person name="Wu L."/>
            <person name="Ma J."/>
        </authorList>
    </citation>
    <scope>NUCLEOTIDE SEQUENCE [LARGE SCALE GENOMIC DNA]</scope>
    <source>
        <strain evidence="4">KCTC 32514</strain>
    </source>
</reference>
<feature type="domain" description="Spermatogenesis-associated protein 20-like TRX" evidence="2">
    <location>
        <begin position="28"/>
        <end position="181"/>
    </location>
</feature>
<dbReference type="Pfam" id="PF03663">
    <property type="entry name" value="Glyco_hydro_76"/>
    <property type="match status" value="1"/>
</dbReference>
<organism evidence="3 4">
    <name type="scientific">Psychroserpens luteus</name>
    <dbReference type="NCBI Taxonomy" id="1434066"/>
    <lineage>
        <taxon>Bacteria</taxon>
        <taxon>Pseudomonadati</taxon>
        <taxon>Bacteroidota</taxon>
        <taxon>Flavobacteriia</taxon>
        <taxon>Flavobacteriales</taxon>
        <taxon>Flavobacteriaceae</taxon>
        <taxon>Psychroserpens</taxon>
    </lineage>
</organism>
<dbReference type="InterPro" id="IPR004879">
    <property type="entry name" value="Ssp411-like_TRX"/>
</dbReference>
<dbReference type="Pfam" id="PF03190">
    <property type="entry name" value="Thioredox_DsbH"/>
    <property type="match status" value="1"/>
</dbReference>
<dbReference type="InterPro" id="IPR024705">
    <property type="entry name" value="Ssp411"/>
</dbReference>
<feature type="region of interest" description="Disordered" evidence="1">
    <location>
        <begin position="1"/>
        <end position="27"/>
    </location>
</feature>
<dbReference type="CDD" id="cd02955">
    <property type="entry name" value="SSP411"/>
    <property type="match status" value="1"/>
</dbReference>
<dbReference type="SUPFAM" id="SSF48208">
    <property type="entry name" value="Six-hairpin glycosidases"/>
    <property type="match status" value="1"/>
</dbReference>
<proteinExistence type="predicted"/>
<sequence>MLVLSCSQKNNSGTASSKDNGENKKNANDLINETSPYLLQHAYNPVDWKAWNNESLQLAKDQNKLIVISVGYSACHWCHVMEEESFENDSVAKIMNDNFISIKVDREERPDVDQIYMNAVQLMTGSGGWPLNCITLPDGRPVFGGTYFTKKQWTKILEDMSTLYKNDPDKVIAFAEQLTEGVKNSDLITINKENVEFNPLAIKTMVKQWRAYLDFQNGGQKKAPKFPMPSNLDFLLRYSYQYENKNVQDFVLTTLDKMANGGIYDQIGGGFSRYSVDDRWHVPHFEKMLYDNAQLVSLYANAYQLTKNESYKTVVIETLEFVERELTQEEGAFYSSLDADSKTKEGELEEGAFYVWTKEELQTELGDDFQMFKSYYNINPTGKWEKNHYILFKTKTNSEFLKNYNISEEDFNKKILDWKINLFKVRNKRNRPRTDDKVLTSWNALMLKSYINAYRVIGDKTYLDKAIKNAKFIKENQINEDGSLFHNYKNGKSTIEGFSEDYAHTISAYIELYQVTLDENWLNLANDLMEYSITHFVDKESGMFYFTPDTETNLITRKIEVIDNVIPSSNSVLAENLFKLSHYYSNNEYAAMSKQMLSNMNDQFKSSPSAYSNWLSLYLNYSNPYYEVAISGANALDKINEVNHYYLPNILIAGSVSESNLPIMESRFIEDDTYIYVCVNGACKLPVESTRAAVEQLLK</sequence>